<dbReference type="PANTHER" id="PTHR43084:SF1">
    <property type="entry name" value="PERSULFIDE DIOXYGENASE ETHE1, MITOCHONDRIAL"/>
    <property type="match status" value="1"/>
</dbReference>
<feature type="region of interest" description="Disordered" evidence="1">
    <location>
        <begin position="257"/>
        <end position="282"/>
    </location>
</feature>
<dbReference type="Gene3D" id="3.60.15.10">
    <property type="entry name" value="Ribonuclease Z/Hydroxyacylglutathione hydrolase-like"/>
    <property type="match status" value="1"/>
</dbReference>
<proteinExistence type="predicted"/>
<organism evidence="2 3">
    <name type="scientific">Extremus antarcticus</name>
    <dbReference type="NCBI Taxonomy" id="702011"/>
    <lineage>
        <taxon>Eukaryota</taxon>
        <taxon>Fungi</taxon>
        <taxon>Dikarya</taxon>
        <taxon>Ascomycota</taxon>
        <taxon>Pezizomycotina</taxon>
        <taxon>Dothideomycetes</taxon>
        <taxon>Dothideomycetidae</taxon>
        <taxon>Mycosphaerellales</taxon>
        <taxon>Extremaceae</taxon>
        <taxon>Extremus</taxon>
    </lineage>
</organism>
<dbReference type="InterPro" id="IPR051682">
    <property type="entry name" value="Mito_Persulfide_Diox"/>
</dbReference>
<dbReference type="InterPro" id="IPR036866">
    <property type="entry name" value="RibonucZ/Hydroxyglut_hydro"/>
</dbReference>
<evidence type="ECO:0000256" key="1">
    <source>
        <dbReference type="SAM" id="MobiDB-lite"/>
    </source>
</evidence>
<comment type="caution">
    <text evidence="2">The sequence shown here is derived from an EMBL/GenBank/DDBJ whole genome shotgun (WGS) entry which is preliminary data.</text>
</comment>
<keyword evidence="3" id="KW-1185">Reference proteome</keyword>
<accession>A0AAJ0DED8</accession>
<dbReference type="PANTHER" id="PTHR43084">
    <property type="entry name" value="PERSULFIDE DIOXYGENASE ETHE1"/>
    <property type="match status" value="1"/>
</dbReference>
<reference evidence="2" key="1">
    <citation type="submission" date="2023-04" db="EMBL/GenBank/DDBJ databases">
        <title>Black Yeasts Isolated from many extreme environments.</title>
        <authorList>
            <person name="Coleine C."/>
            <person name="Stajich J.E."/>
            <person name="Selbmann L."/>
        </authorList>
    </citation>
    <scope>NUCLEOTIDE SEQUENCE</scope>
    <source>
        <strain evidence="2">CCFEE 5312</strain>
    </source>
</reference>
<evidence type="ECO:0000313" key="2">
    <source>
        <dbReference type="EMBL" id="KAK3048259.1"/>
    </source>
</evidence>
<sequence length="282" mass="31999">MGLETLCPVVHDIYEPSTDTWQYVVADPSTKHCVVINPTHENDPEGTGVATSAPDVILSLVKRHGYLVDWLLETHPTTRHCTAVYYLRMQLLERQGFAPRTCGGANISSMKTSFQRKYGNQKRLTTDYDADFQDGDKFWVGNMKVTAVQLEGLKQEHLGYSIDEYLFGLNWFTQLTGLETTLDDSDLSTLRLRHLWLSMARVMAFPPQCRIYFGSGLGPLEDGGPFTTVHESRRSSQFLGMGEQDFVYHWKAKLAPSYPSDRPDSKRRLRAPQQKVATSKRS</sequence>
<dbReference type="AlphaFoldDB" id="A0AAJ0DED8"/>
<evidence type="ECO:0000313" key="3">
    <source>
        <dbReference type="Proteomes" id="UP001271007"/>
    </source>
</evidence>
<gene>
    <name evidence="2" type="ORF">LTR09_010421</name>
</gene>
<dbReference type="GO" id="GO:0050313">
    <property type="term" value="F:sulfur dioxygenase activity"/>
    <property type="evidence" value="ECO:0007669"/>
    <property type="project" value="TreeGrafter"/>
</dbReference>
<name>A0AAJ0DED8_9PEZI</name>
<dbReference type="Proteomes" id="UP001271007">
    <property type="component" value="Unassembled WGS sequence"/>
</dbReference>
<protein>
    <submittedName>
        <fullName evidence="2">Uncharacterized protein</fullName>
    </submittedName>
</protein>
<dbReference type="GO" id="GO:0006749">
    <property type="term" value="P:glutathione metabolic process"/>
    <property type="evidence" value="ECO:0007669"/>
    <property type="project" value="TreeGrafter"/>
</dbReference>
<dbReference type="SUPFAM" id="SSF56281">
    <property type="entry name" value="Metallo-hydrolase/oxidoreductase"/>
    <property type="match status" value="1"/>
</dbReference>
<dbReference type="GO" id="GO:0070813">
    <property type="term" value="P:hydrogen sulfide metabolic process"/>
    <property type="evidence" value="ECO:0007669"/>
    <property type="project" value="TreeGrafter"/>
</dbReference>
<dbReference type="EMBL" id="JAWDJX010000051">
    <property type="protein sequence ID" value="KAK3048259.1"/>
    <property type="molecule type" value="Genomic_DNA"/>
</dbReference>